<reference evidence="1 2" key="1">
    <citation type="journal article" date="2016" name="Mol. Biol. Evol.">
        <title>Comparative Genomics of Early-Diverging Mushroom-Forming Fungi Provides Insights into the Origins of Lignocellulose Decay Capabilities.</title>
        <authorList>
            <person name="Nagy L.G."/>
            <person name="Riley R."/>
            <person name="Tritt A."/>
            <person name="Adam C."/>
            <person name="Daum C."/>
            <person name="Floudas D."/>
            <person name="Sun H."/>
            <person name="Yadav J.S."/>
            <person name="Pangilinan J."/>
            <person name="Larsson K.H."/>
            <person name="Matsuura K."/>
            <person name="Barry K."/>
            <person name="Labutti K."/>
            <person name="Kuo R."/>
            <person name="Ohm R.A."/>
            <person name="Bhattacharya S.S."/>
            <person name="Shirouzu T."/>
            <person name="Yoshinaga Y."/>
            <person name="Martin F.M."/>
            <person name="Grigoriev I.V."/>
            <person name="Hibbett D.S."/>
        </authorList>
    </citation>
    <scope>NUCLEOTIDE SEQUENCE [LARGE SCALE GENOMIC DNA]</scope>
    <source>
        <strain evidence="1 2">HHB14362 ss-1</strain>
    </source>
</reference>
<dbReference type="InParanoid" id="A0A165NJD2"/>
<evidence type="ECO:0000313" key="2">
    <source>
        <dbReference type="Proteomes" id="UP000076761"/>
    </source>
</evidence>
<keyword evidence="2" id="KW-1185">Reference proteome</keyword>
<accession>A0A165NJD2</accession>
<dbReference type="AlphaFoldDB" id="A0A165NJD2"/>
<gene>
    <name evidence="1" type="ORF">NEOLEDRAFT_1151835</name>
</gene>
<name>A0A165NJD2_9AGAM</name>
<evidence type="ECO:0000313" key="1">
    <source>
        <dbReference type="EMBL" id="KZT19726.1"/>
    </source>
</evidence>
<organism evidence="1 2">
    <name type="scientific">Neolentinus lepideus HHB14362 ss-1</name>
    <dbReference type="NCBI Taxonomy" id="1314782"/>
    <lineage>
        <taxon>Eukaryota</taxon>
        <taxon>Fungi</taxon>
        <taxon>Dikarya</taxon>
        <taxon>Basidiomycota</taxon>
        <taxon>Agaricomycotina</taxon>
        <taxon>Agaricomycetes</taxon>
        <taxon>Gloeophyllales</taxon>
        <taxon>Gloeophyllaceae</taxon>
        <taxon>Neolentinus</taxon>
    </lineage>
</organism>
<dbReference type="EMBL" id="KV425635">
    <property type="protein sequence ID" value="KZT19726.1"/>
    <property type="molecule type" value="Genomic_DNA"/>
</dbReference>
<sequence>MEKPAHRSRVQAARAMGNLDWDVSQKVIQNQWRMGSGFLQARRPLSTFWRRAKRRLFRYEEEILSVFGLGSGSSITVINPSEGAGFNLYDNYEENDLGHDDYERIAGQDKDDSGDS</sequence>
<dbReference type="Proteomes" id="UP000076761">
    <property type="component" value="Unassembled WGS sequence"/>
</dbReference>
<proteinExistence type="predicted"/>
<protein>
    <submittedName>
        <fullName evidence="1">Uncharacterized protein</fullName>
    </submittedName>
</protein>